<comment type="function">
    <text evidence="5">RNA helicase.</text>
</comment>
<dbReference type="InterPro" id="IPR014001">
    <property type="entry name" value="Helicase_ATP-bd"/>
</dbReference>
<sequence length="445" mass="49565">MDGDEEESTQWSDLPGIPQFLIENLKSNEYETPFRVQVAVISHFFTTTSDLAIGYPTGSGKTLSYLIPIISSLYKRVVPRIRALIVVPNRELATQVFNVASRLIKNSNLSVSVLSTSQNAGAKKKGRSYDILIASASGLSSYLVEVDNTLLRFVEIIVLDEGDLILNQPLENWLDHVQNSLESGKVASKFSVPIKCSPPPDRKIRKILCSATLSRNSKQSEDFRMYAPITLVASDRSRYVVPQGISEQFIVLEKVDKTAALLAICDKLKFVLCFVSTTKRSVTLASIMSMLNPSLSVIEFSSSSSNLQRKKALENITEGQSRLIIATDSLARGVDLPFLNAVVNYDMPYTSRTYVHRMGRTARGGADGICITFLLESELEVFRSVVSKIDGSSPILAKADIKRFLNNRYYEITKRIDKLKVRVGKKAKDIKNAQEDESEEEEENE</sequence>
<evidence type="ECO:0000256" key="5">
    <source>
        <dbReference type="RuleBase" id="RU365068"/>
    </source>
</evidence>
<dbReference type="Pfam" id="PF00271">
    <property type="entry name" value="Helicase_C"/>
    <property type="match status" value="1"/>
</dbReference>
<evidence type="ECO:0000256" key="3">
    <source>
        <dbReference type="ARBA" id="ARBA00022840"/>
    </source>
</evidence>
<reference evidence="9 10" key="1">
    <citation type="submission" date="2024-04" db="EMBL/GenBank/DDBJ databases">
        <title>Tritrichomonas musculus Genome.</title>
        <authorList>
            <person name="Alves-Ferreira E."/>
            <person name="Grigg M."/>
            <person name="Lorenzi H."/>
            <person name="Galac M."/>
        </authorList>
    </citation>
    <scope>NUCLEOTIDE SEQUENCE [LARGE SCALE GENOMIC DNA]</scope>
    <source>
        <strain evidence="9 10">EAF2021</strain>
    </source>
</reference>
<keyword evidence="3 5" id="KW-0067">ATP-binding</keyword>
<protein>
    <recommendedName>
        <fullName evidence="5">ATP-dependent RNA helicase</fullName>
        <ecNumber evidence="5">3.6.4.13</ecNumber>
    </recommendedName>
</protein>
<evidence type="ECO:0000256" key="2">
    <source>
        <dbReference type="ARBA" id="ARBA00022801"/>
    </source>
</evidence>
<dbReference type="SMART" id="SM00490">
    <property type="entry name" value="HELICc"/>
    <property type="match status" value="1"/>
</dbReference>
<keyword evidence="2 5" id="KW-0378">Hydrolase</keyword>
<dbReference type="Gene3D" id="3.40.50.300">
    <property type="entry name" value="P-loop containing nucleotide triphosphate hydrolases"/>
    <property type="match status" value="2"/>
</dbReference>
<evidence type="ECO:0000313" key="10">
    <source>
        <dbReference type="Proteomes" id="UP001470230"/>
    </source>
</evidence>
<dbReference type="PROSITE" id="PS51192">
    <property type="entry name" value="HELICASE_ATP_BIND_1"/>
    <property type="match status" value="1"/>
</dbReference>
<keyword evidence="5 9" id="KW-0347">Helicase</keyword>
<dbReference type="Pfam" id="PF00270">
    <property type="entry name" value="DEAD"/>
    <property type="match status" value="1"/>
</dbReference>
<dbReference type="PANTHER" id="PTHR24031">
    <property type="entry name" value="RNA HELICASE"/>
    <property type="match status" value="1"/>
</dbReference>
<keyword evidence="1 5" id="KW-0547">Nucleotide-binding</keyword>
<proteinExistence type="inferred from homology"/>
<dbReference type="InterPro" id="IPR027417">
    <property type="entry name" value="P-loop_NTPase"/>
</dbReference>
<evidence type="ECO:0000313" key="9">
    <source>
        <dbReference type="EMBL" id="KAK8885692.1"/>
    </source>
</evidence>
<dbReference type="Proteomes" id="UP001470230">
    <property type="component" value="Unassembled WGS sequence"/>
</dbReference>
<feature type="domain" description="Helicase ATP-binding" evidence="7">
    <location>
        <begin position="42"/>
        <end position="231"/>
    </location>
</feature>
<comment type="similarity">
    <text evidence="5">Belongs to the DEAD box helicase family.</text>
</comment>
<evidence type="ECO:0000256" key="1">
    <source>
        <dbReference type="ARBA" id="ARBA00022741"/>
    </source>
</evidence>
<dbReference type="EC" id="3.6.4.13" evidence="5"/>
<dbReference type="SUPFAM" id="SSF52540">
    <property type="entry name" value="P-loop containing nucleoside triphosphate hydrolases"/>
    <property type="match status" value="1"/>
</dbReference>
<evidence type="ECO:0000259" key="7">
    <source>
        <dbReference type="PROSITE" id="PS51192"/>
    </source>
</evidence>
<feature type="compositionally biased region" description="Basic and acidic residues" evidence="6">
    <location>
        <begin position="424"/>
        <end position="434"/>
    </location>
</feature>
<comment type="caution">
    <text evidence="9">The sequence shown here is derived from an EMBL/GenBank/DDBJ whole genome shotgun (WGS) entry which is preliminary data.</text>
</comment>
<organism evidence="9 10">
    <name type="scientific">Tritrichomonas musculus</name>
    <dbReference type="NCBI Taxonomy" id="1915356"/>
    <lineage>
        <taxon>Eukaryota</taxon>
        <taxon>Metamonada</taxon>
        <taxon>Parabasalia</taxon>
        <taxon>Tritrichomonadida</taxon>
        <taxon>Tritrichomonadidae</taxon>
        <taxon>Tritrichomonas</taxon>
    </lineage>
</organism>
<dbReference type="PROSITE" id="PS51194">
    <property type="entry name" value="HELICASE_CTER"/>
    <property type="match status" value="1"/>
</dbReference>
<dbReference type="SMART" id="SM00487">
    <property type="entry name" value="DEXDc"/>
    <property type="match status" value="1"/>
</dbReference>
<feature type="compositionally biased region" description="Acidic residues" evidence="6">
    <location>
        <begin position="435"/>
        <end position="445"/>
    </location>
</feature>
<evidence type="ECO:0000256" key="6">
    <source>
        <dbReference type="SAM" id="MobiDB-lite"/>
    </source>
</evidence>
<gene>
    <name evidence="9" type="ORF">M9Y10_041144</name>
</gene>
<dbReference type="InterPro" id="IPR011545">
    <property type="entry name" value="DEAD/DEAH_box_helicase_dom"/>
</dbReference>
<dbReference type="InterPro" id="IPR001650">
    <property type="entry name" value="Helicase_C-like"/>
</dbReference>
<keyword evidence="4 5" id="KW-0694">RNA-binding</keyword>
<dbReference type="EMBL" id="JAPFFF010000007">
    <property type="protein sequence ID" value="KAK8885692.1"/>
    <property type="molecule type" value="Genomic_DNA"/>
</dbReference>
<dbReference type="CDD" id="cd18787">
    <property type="entry name" value="SF2_C_DEAD"/>
    <property type="match status" value="1"/>
</dbReference>
<accession>A0ABR2K5C4</accession>
<feature type="region of interest" description="Disordered" evidence="6">
    <location>
        <begin position="424"/>
        <end position="445"/>
    </location>
</feature>
<evidence type="ECO:0000259" key="8">
    <source>
        <dbReference type="PROSITE" id="PS51194"/>
    </source>
</evidence>
<comment type="catalytic activity">
    <reaction evidence="5">
        <text>ATP + H2O = ADP + phosphate + H(+)</text>
        <dbReference type="Rhea" id="RHEA:13065"/>
        <dbReference type="ChEBI" id="CHEBI:15377"/>
        <dbReference type="ChEBI" id="CHEBI:15378"/>
        <dbReference type="ChEBI" id="CHEBI:30616"/>
        <dbReference type="ChEBI" id="CHEBI:43474"/>
        <dbReference type="ChEBI" id="CHEBI:456216"/>
        <dbReference type="EC" id="3.6.4.13"/>
    </reaction>
</comment>
<evidence type="ECO:0000256" key="4">
    <source>
        <dbReference type="ARBA" id="ARBA00022884"/>
    </source>
</evidence>
<comment type="domain">
    <text evidence="5">The Q motif is unique to and characteristic of the DEAD box family of RNA helicases and controls ATP binding and hydrolysis.</text>
</comment>
<name>A0ABR2K5C4_9EUKA</name>
<keyword evidence="10" id="KW-1185">Reference proteome</keyword>
<dbReference type="GO" id="GO:0004386">
    <property type="term" value="F:helicase activity"/>
    <property type="evidence" value="ECO:0007669"/>
    <property type="project" value="UniProtKB-KW"/>
</dbReference>
<feature type="domain" description="Helicase C-terminal" evidence="8">
    <location>
        <begin position="260"/>
        <end position="420"/>
    </location>
</feature>